<feature type="region of interest" description="Disordered" evidence="1">
    <location>
        <begin position="61"/>
        <end position="116"/>
    </location>
</feature>
<feature type="region of interest" description="Disordered" evidence="1">
    <location>
        <begin position="161"/>
        <end position="222"/>
    </location>
</feature>
<reference evidence="2 3" key="1">
    <citation type="submission" date="2020-05" db="EMBL/GenBank/DDBJ databases">
        <title>WGS assembly of Panicum virgatum.</title>
        <authorList>
            <person name="Lovell J.T."/>
            <person name="Jenkins J."/>
            <person name="Shu S."/>
            <person name="Juenger T.E."/>
            <person name="Schmutz J."/>
        </authorList>
    </citation>
    <scope>NUCLEOTIDE SEQUENCE [LARGE SCALE GENOMIC DNA]</scope>
    <source>
        <strain evidence="3">cv. AP13</strain>
    </source>
</reference>
<evidence type="ECO:0000313" key="3">
    <source>
        <dbReference type="Proteomes" id="UP000823388"/>
    </source>
</evidence>
<feature type="compositionally biased region" description="Basic and acidic residues" evidence="1">
    <location>
        <begin position="190"/>
        <end position="202"/>
    </location>
</feature>
<feature type="compositionally biased region" description="Basic residues" evidence="1">
    <location>
        <begin position="70"/>
        <end position="94"/>
    </location>
</feature>
<accession>A0A8T0QTW5</accession>
<feature type="compositionally biased region" description="Basic and acidic residues" evidence="1">
    <location>
        <begin position="210"/>
        <end position="222"/>
    </location>
</feature>
<dbReference type="AlphaFoldDB" id="A0A8T0QTW5"/>
<proteinExistence type="predicted"/>
<comment type="caution">
    <text evidence="2">The sequence shown here is derived from an EMBL/GenBank/DDBJ whole genome shotgun (WGS) entry which is preliminary data.</text>
</comment>
<evidence type="ECO:0000313" key="2">
    <source>
        <dbReference type="EMBL" id="KAG2576564.1"/>
    </source>
</evidence>
<name>A0A8T0QTW5_PANVG</name>
<keyword evidence="3" id="KW-1185">Reference proteome</keyword>
<organism evidence="2 3">
    <name type="scientific">Panicum virgatum</name>
    <name type="common">Blackwell switchgrass</name>
    <dbReference type="NCBI Taxonomy" id="38727"/>
    <lineage>
        <taxon>Eukaryota</taxon>
        <taxon>Viridiplantae</taxon>
        <taxon>Streptophyta</taxon>
        <taxon>Embryophyta</taxon>
        <taxon>Tracheophyta</taxon>
        <taxon>Spermatophyta</taxon>
        <taxon>Magnoliopsida</taxon>
        <taxon>Liliopsida</taxon>
        <taxon>Poales</taxon>
        <taxon>Poaceae</taxon>
        <taxon>PACMAD clade</taxon>
        <taxon>Panicoideae</taxon>
        <taxon>Panicodae</taxon>
        <taxon>Paniceae</taxon>
        <taxon>Panicinae</taxon>
        <taxon>Panicum</taxon>
        <taxon>Panicum sect. Hiantes</taxon>
    </lineage>
</organism>
<gene>
    <name evidence="2" type="ORF">PVAP13_6NG030583</name>
</gene>
<dbReference type="EMBL" id="CM029048">
    <property type="protein sequence ID" value="KAG2576564.1"/>
    <property type="molecule type" value="Genomic_DNA"/>
</dbReference>
<evidence type="ECO:0000256" key="1">
    <source>
        <dbReference type="SAM" id="MobiDB-lite"/>
    </source>
</evidence>
<sequence>MEREGGGGTWTRAGLHGRGHRRPPAPCGSGRRRRGPARRRPETEEGCAAAMSSWSVTWSLEEAQTWGRPERRRRRRSMKAGRRPCKLAVRRSRGRSALGAPQLGDGRRRARGGSGHRIWPALSSAIADAPWASVSAGGQAGERIRPGELGSAPSMGVALVAAGEEGGGGGGSGCGRSQASSPAARGLRGRQREEAWGRRAVERGGQGWMGKEKRGEKKSENE</sequence>
<protein>
    <submittedName>
        <fullName evidence="2">Uncharacterized protein</fullName>
    </submittedName>
</protein>
<feature type="compositionally biased region" description="Gly residues" evidence="1">
    <location>
        <begin position="164"/>
        <end position="174"/>
    </location>
</feature>
<feature type="region of interest" description="Disordered" evidence="1">
    <location>
        <begin position="1"/>
        <end position="48"/>
    </location>
</feature>
<dbReference type="Proteomes" id="UP000823388">
    <property type="component" value="Chromosome 6N"/>
</dbReference>